<dbReference type="InterPro" id="IPR004453">
    <property type="entry name" value="QueG"/>
</dbReference>
<dbReference type="SUPFAM" id="SSF54862">
    <property type="entry name" value="4Fe-4S ferredoxins"/>
    <property type="match status" value="1"/>
</dbReference>
<reference evidence="2 3" key="1">
    <citation type="submission" date="2007-10" db="EMBL/GenBank/DDBJ databases">
        <title>Complete sequence of Desulfococcus oleovorans Hxd3.</title>
        <authorList>
            <consortium name="US DOE Joint Genome Institute"/>
            <person name="Copeland A."/>
            <person name="Lucas S."/>
            <person name="Lapidus A."/>
            <person name="Barry K."/>
            <person name="Glavina del Rio T."/>
            <person name="Dalin E."/>
            <person name="Tice H."/>
            <person name="Pitluck S."/>
            <person name="Kiss H."/>
            <person name="Brettin T."/>
            <person name="Bruce D."/>
            <person name="Detter J.C."/>
            <person name="Han C."/>
            <person name="Schmutz J."/>
            <person name="Larimer F."/>
            <person name="Land M."/>
            <person name="Hauser L."/>
            <person name="Kyrpides N."/>
            <person name="Kim E."/>
            <person name="Wawrik B."/>
            <person name="Richardson P."/>
        </authorList>
    </citation>
    <scope>NUCLEOTIDE SEQUENCE [LARGE SCALE GENOMIC DNA]</scope>
    <source>
        <strain evidence="3">DSM 6200 / JCM 39069 / Hxd3</strain>
    </source>
</reference>
<protein>
    <submittedName>
        <fullName evidence="2">PBS lyase HEAT domain protein repeat-containing protein</fullName>
    </submittedName>
</protein>
<evidence type="ECO:0000256" key="1">
    <source>
        <dbReference type="ARBA" id="ARBA00022485"/>
    </source>
</evidence>
<dbReference type="GO" id="GO:0008616">
    <property type="term" value="P:tRNA queuosine(34) biosynthetic process"/>
    <property type="evidence" value="ECO:0007669"/>
    <property type="project" value="InterPro"/>
</dbReference>
<dbReference type="Pfam" id="PF13646">
    <property type="entry name" value="HEAT_2"/>
    <property type="match status" value="1"/>
</dbReference>
<dbReference type="KEGG" id="dol:Dole_2545"/>
<dbReference type="AlphaFoldDB" id="A8ZWL8"/>
<dbReference type="SUPFAM" id="SSF48371">
    <property type="entry name" value="ARM repeat"/>
    <property type="match status" value="1"/>
</dbReference>
<dbReference type="eggNOG" id="COG1600">
    <property type="taxonomic scope" value="Bacteria"/>
</dbReference>
<keyword evidence="1" id="KW-0411">Iron-sulfur</keyword>
<keyword evidence="1" id="KW-0408">Iron</keyword>
<keyword evidence="3" id="KW-1185">Reference proteome</keyword>
<dbReference type="InterPro" id="IPR011989">
    <property type="entry name" value="ARM-like"/>
</dbReference>
<dbReference type="STRING" id="96561.Dole_2545"/>
<gene>
    <name evidence="2" type="ordered locus">Dole_2545</name>
</gene>
<evidence type="ECO:0000313" key="3">
    <source>
        <dbReference type="Proteomes" id="UP000008561"/>
    </source>
</evidence>
<dbReference type="InterPro" id="IPR016024">
    <property type="entry name" value="ARM-type_fold"/>
</dbReference>
<name>A8ZWL8_DESOH</name>
<dbReference type="Proteomes" id="UP000008561">
    <property type="component" value="Chromosome"/>
</dbReference>
<evidence type="ECO:0000313" key="2">
    <source>
        <dbReference type="EMBL" id="ABW68349.1"/>
    </source>
</evidence>
<dbReference type="InterPro" id="IPR004155">
    <property type="entry name" value="PBS_lyase_HEAT"/>
</dbReference>
<sequence length="375" mass="41783">MMLQQEEIIKKARELGFADIGFTTADPFEEHRRMLLERQEEYGWAEQVGLDLLKGTDPDAILPGAKSIIVLIENYFSHAYPRSMEGIFGRCYLDDDRVTKDGLVPRIKAFRAFLREDGINTKVPFNLPHRVAAARAGLGDFGRNCLFYAHNAVRGGSWTLPIAVVVDREFTPGTPTLGIGCPDWCKNVCIAACPTGALKGSGRIDPRKCISFLSYFGDGITPLKMREPMGMFVYGCDRCQNVCPRNQPWLAQALPVNERAAAKAENFDLRALLHMDTAYFESSVWPHMFYMSSADIWRWKMNVARAMGNSRDQGFVPDLARAFEENEDPRVKGMAAWALGHIGGDQAKTALEKFSETTLAGPVAEEVRLAMDACA</sequence>
<keyword evidence="1" id="KW-0004">4Fe-4S</keyword>
<dbReference type="Pfam" id="PF13484">
    <property type="entry name" value="Fer4_16"/>
    <property type="match status" value="1"/>
</dbReference>
<dbReference type="GO" id="GO:0052693">
    <property type="term" value="F:epoxyqueuosine reductase activity"/>
    <property type="evidence" value="ECO:0007669"/>
    <property type="project" value="TreeGrafter"/>
</dbReference>
<dbReference type="EMBL" id="CP000859">
    <property type="protein sequence ID" value="ABW68349.1"/>
    <property type="molecule type" value="Genomic_DNA"/>
</dbReference>
<dbReference type="SMART" id="SM00567">
    <property type="entry name" value="EZ_HEAT"/>
    <property type="match status" value="2"/>
</dbReference>
<dbReference type="PANTHER" id="PTHR30002">
    <property type="entry name" value="EPOXYQUEUOSINE REDUCTASE"/>
    <property type="match status" value="1"/>
</dbReference>
<keyword evidence="2" id="KW-0456">Lyase</keyword>
<dbReference type="GO" id="GO:0016829">
    <property type="term" value="F:lyase activity"/>
    <property type="evidence" value="ECO:0007669"/>
    <property type="project" value="UniProtKB-KW"/>
</dbReference>
<dbReference type="PANTHER" id="PTHR30002:SF4">
    <property type="entry name" value="EPOXYQUEUOSINE REDUCTASE"/>
    <property type="match status" value="1"/>
</dbReference>
<dbReference type="Gene3D" id="3.30.70.20">
    <property type="match status" value="1"/>
</dbReference>
<keyword evidence="1" id="KW-0479">Metal-binding</keyword>
<organism evidence="2 3">
    <name type="scientific">Desulfosudis oleivorans (strain DSM 6200 / JCM 39069 / Hxd3)</name>
    <name type="common">Desulfococcus oleovorans</name>
    <dbReference type="NCBI Taxonomy" id="96561"/>
    <lineage>
        <taxon>Bacteria</taxon>
        <taxon>Pseudomonadati</taxon>
        <taxon>Thermodesulfobacteriota</taxon>
        <taxon>Desulfobacteria</taxon>
        <taxon>Desulfobacterales</taxon>
        <taxon>Desulfosudaceae</taxon>
        <taxon>Desulfosudis</taxon>
    </lineage>
</organism>
<dbReference type="GO" id="GO:0051539">
    <property type="term" value="F:4 iron, 4 sulfur cluster binding"/>
    <property type="evidence" value="ECO:0007669"/>
    <property type="project" value="UniProtKB-KW"/>
</dbReference>
<proteinExistence type="predicted"/>
<accession>A8ZWL8</accession>
<dbReference type="HOGENOM" id="CLU_030790_1_0_7"/>
<dbReference type="Gene3D" id="1.25.10.10">
    <property type="entry name" value="Leucine-rich Repeat Variant"/>
    <property type="match status" value="1"/>
</dbReference>